<dbReference type="EMBL" id="HBUE01010053">
    <property type="protein sequence ID" value="CAG6447851.1"/>
    <property type="molecule type" value="Transcribed_RNA"/>
</dbReference>
<protein>
    <submittedName>
        <fullName evidence="1">(northern house mosquito) hypothetical protein</fullName>
    </submittedName>
</protein>
<dbReference type="EMBL" id="HBUE01010057">
    <property type="protein sequence ID" value="CAG6447862.1"/>
    <property type="molecule type" value="Transcribed_RNA"/>
</dbReference>
<organism evidence="1">
    <name type="scientific">Culex pipiens</name>
    <name type="common">House mosquito</name>
    <dbReference type="NCBI Taxonomy" id="7175"/>
    <lineage>
        <taxon>Eukaryota</taxon>
        <taxon>Metazoa</taxon>
        <taxon>Ecdysozoa</taxon>
        <taxon>Arthropoda</taxon>
        <taxon>Hexapoda</taxon>
        <taxon>Insecta</taxon>
        <taxon>Pterygota</taxon>
        <taxon>Neoptera</taxon>
        <taxon>Endopterygota</taxon>
        <taxon>Diptera</taxon>
        <taxon>Nematocera</taxon>
        <taxon>Culicoidea</taxon>
        <taxon>Culicidae</taxon>
        <taxon>Culicinae</taxon>
        <taxon>Culicini</taxon>
        <taxon>Culex</taxon>
        <taxon>Culex</taxon>
    </lineage>
</organism>
<dbReference type="EMBL" id="HBUE01332714">
    <property type="protein sequence ID" value="CAG6594291.1"/>
    <property type="molecule type" value="Transcribed_RNA"/>
</dbReference>
<dbReference type="AlphaFoldDB" id="A0A8D8A088"/>
<dbReference type="EMBL" id="HBUE01010052">
    <property type="protein sequence ID" value="CAG6447848.1"/>
    <property type="molecule type" value="Transcribed_RNA"/>
</dbReference>
<dbReference type="EMBL" id="HBUE01225980">
    <property type="protein sequence ID" value="CAG6542200.1"/>
    <property type="molecule type" value="Transcribed_RNA"/>
</dbReference>
<evidence type="ECO:0000313" key="1">
    <source>
        <dbReference type="EMBL" id="CAG6447848.1"/>
    </source>
</evidence>
<name>A0A8D8A088_CULPI</name>
<dbReference type="EMBL" id="HBUE01225983">
    <property type="protein sequence ID" value="CAG6542206.1"/>
    <property type="molecule type" value="Transcribed_RNA"/>
</dbReference>
<dbReference type="EMBL" id="HBUE01010056">
    <property type="protein sequence ID" value="CAG6447858.1"/>
    <property type="molecule type" value="Transcribed_RNA"/>
</dbReference>
<accession>A0A8D8A088</accession>
<dbReference type="EMBL" id="HBUE01332713">
    <property type="protein sequence ID" value="CAG6594288.1"/>
    <property type="molecule type" value="Transcribed_RNA"/>
</dbReference>
<sequence>MDRPRPEVLAAGLTSSSSSMALRATDRPRPGVLVTGFSSSSSLSSAALRVNFPFPGVLAAGFSSSCSVASCRTTAAFALPGVFGAGFSSTSSSSFLGATDFLDAVTAGTTTSSNSFRCAGTLILRPVRDNPGPASGTCSGSASTFLAGVFLGVPPSAELFLTADLSSVFRAEAGATFFTTSGSGDSSRLLPPFLASVLRDDFFTSPDSESDPFFAEGGVPAEPSTSVFRADFFAEAASETTVVSFRLPGDAATVSGESSKCAGRFTLRPDLVAGGVPSPPRFMMARRKN</sequence>
<dbReference type="EMBL" id="HBUE01332711">
    <property type="protein sequence ID" value="CAG6594285.1"/>
    <property type="molecule type" value="Transcribed_RNA"/>
</dbReference>
<reference evidence="1" key="1">
    <citation type="submission" date="2021-05" db="EMBL/GenBank/DDBJ databases">
        <authorList>
            <person name="Alioto T."/>
            <person name="Alioto T."/>
            <person name="Gomez Garrido J."/>
        </authorList>
    </citation>
    <scope>NUCLEOTIDE SEQUENCE</scope>
</reference>
<dbReference type="EMBL" id="HBUE01225982">
    <property type="protein sequence ID" value="CAG6542203.1"/>
    <property type="molecule type" value="Transcribed_RNA"/>
</dbReference>
<proteinExistence type="predicted"/>